<dbReference type="Gene3D" id="3.50.50.60">
    <property type="entry name" value="FAD/NAD(P)-binding domain"/>
    <property type="match status" value="1"/>
</dbReference>
<evidence type="ECO:0000313" key="5">
    <source>
        <dbReference type="EMBL" id="KAF2737215.1"/>
    </source>
</evidence>
<dbReference type="InterPro" id="IPR036188">
    <property type="entry name" value="FAD/NAD-bd_sf"/>
</dbReference>
<gene>
    <name evidence="5" type="ORF">EJ04DRAFT_510556</name>
</gene>
<feature type="domain" description="FAD-binding" evidence="4">
    <location>
        <begin position="172"/>
        <end position="381"/>
    </location>
</feature>
<reference evidence="5" key="1">
    <citation type="journal article" date="2020" name="Stud. Mycol.">
        <title>101 Dothideomycetes genomes: a test case for predicting lifestyles and emergence of pathogens.</title>
        <authorList>
            <person name="Haridas S."/>
            <person name="Albert R."/>
            <person name="Binder M."/>
            <person name="Bloem J."/>
            <person name="Labutti K."/>
            <person name="Salamov A."/>
            <person name="Andreopoulos B."/>
            <person name="Baker S."/>
            <person name="Barry K."/>
            <person name="Bills G."/>
            <person name="Bluhm B."/>
            <person name="Cannon C."/>
            <person name="Castanera R."/>
            <person name="Culley D."/>
            <person name="Daum C."/>
            <person name="Ezra D."/>
            <person name="Gonzalez J."/>
            <person name="Henrissat B."/>
            <person name="Kuo A."/>
            <person name="Liang C."/>
            <person name="Lipzen A."/>
            <person name="Lutzoni F."/>
            <person name="Magnuson J."/>
            <person name="Mondo S."/>
            <person name="Nolan M."/>
            <person name="Ohm R."/>
            <person name="Pangilinan J."/>
            <person name="Park H.-J."/>
            <person name="Ramirez L."/>
            <person name="Alfaro M."/>
            <person name="Sun H."/>
            <person name="Tritt A."/>
            <person name="Yoshinaga Y."/>
            <person name="Zwiers L.-H."/>
            <person name="Turgeon B."/>
            <person name="Goodwin S."/>
            <person name="Spatafora J."/>
            <person name="Crous P."/>
            <person name="Grigoriev I."/>
        </authorList>
    </citation>
    <scope>NUCLEOTIDE SEQUENCE</scope>
    <source>
        <strain evidence="5">CBS 125425</strain>
    </source>
</reference>
<dbReference type="GO" id="GO:0044550">
    <property type="term" value="P:secondary metabolite biosynthetic process"/>
    <property type="evidence" value="ECO:0007669"/>
    <property type="project" value="TreeGrafter"/>
</dbReference>
<evidence type="ECO:0000256" key="2">
    <source>
        <dbReference type="ARBA" id="ARBA00022827"/>
    </source>
</evidence>
<keyword evidence="6" id="KW-1185">Reference proteome</keyword>
<evidence type="ECO:0000256" key="1">
    <source>
        <dbReference type="ARBA" id="ARBA00022630"/>
    </source>
</evidence>
<dbReference type="PANTHER" id="PTHR46720:SF3">
    <property type="entry name" value="FAD-BINDING DOMAIN-CONTAINING PROTEIN-RELATED"/>
    <property type="match status" value="1"/>
</dbReference>
<dbReference type="PRINTS" id="PR00420">
    <property type="entry name" value="RNGMNOXGNASE"/>
</dbReference>
<keyword evidence="3" id="KW-0560">Oxidoreductase</keyword>
<organism evidence="5 6">
    <name type="scientific">Polyplosphaeria fusca</name>
    <dbReference type="NCBI Taxonomy" id="682080"/>
    <lineage>
        <taxon>Eukaryota</taxon>
        <taxon>Fungi</taxon>
        <taxon>Dikarya</taxon>
        <taxon>Ascomycota</taxon>
        <taxon>Pezizomycotina</taxon>
        <taxon>Dothideomycetes</taxon>
        <taxon>Pleosporomycetidae</taxon>
        <taxon>Pleosporales</taxon>
        <taxon>Tetraplosphaeriaceae</taxon>
        <taxon>Polyplosphaeria</taxon>
    </lineage>
</organism>
<dbReference type="AlphaFoldDB" id="A0A9P4R588"/>
<evidence type="ECO:0000256" key="3">
    <source>
        <dbReference type="ARBA" id="ARBA00023002"/>
    </source>
</evidence>
<name>A0A9P4R588_9PLEO</name>
<dbReference type="GO" id="GO:0016491">
    <property type="term" value="F:oxidoreductase activity"/>
    <property type="evidence" value="ECO:0007669"/>
    <property type="project" value="UniProtKB-KW"/>
</dbReference>
<sequence>MHDPSQKPFNLAIVGGGISGLILSVGLLKHNIPHTIYESAASFKEIGAGVGLAANFVRTLDLISPALREAFLNVAERPDEKNVHWFDVRVGDLRRADADGFVRKKNGQKFLIGETVIKWPGRPGLQGGVLRAHWLDEMVKLIPDHIPKFGKRLVDVLTSEDGSGDAILHFADGTIARHSAVIGCDGIKSRCREIVLGKEEAKPVFSGKYAYRGLLPMDEAVQIMGEEPPRKAQMFLGYHTHLLTFPIARGTVFNVVAFSSREVWADPQWVVQGSREEMMKDYADFHPTVKAIITAMRKPDVWALFDHQPASTFFKVDPRICLVGDAAHASTPFQGAGAGFGVEDCYILTELLATATKAGDLDKVFQTYDEVRRPRSLKLVSTSRAGGKVYQFEGEGGDDLDEIEQDMVGRMGWIWDHDIRIDLDRGLQSLNAAYPVGHSSVR</sequence>
<proteinExistence type="predicted"/>
<keyword evidence="2" id="KW-0274">FAD</keyword>
<dbReference type="Proteomes" id="UP000799444">
    <property type="component" value="Unassembled WGS sequence"/>
</dbReference>
<accession>A0A9P4R588</accession>
<dbReference type="PANTHER" id="PTHR46720">
    <property type="entry name" value="HYDROXYLASE, PUTATIVE (AFU_ORTHOLOGUE AFUA_3G01460)-RELATED"/>
    <property type="match status" value="1"/>
</dbReference>
<dbReference type="InterPro" id="IPR051104">
    <property type="entry name" value="FAD_monoxygenase"/>
</dbReference>
<dbReference type="Pfam" id="PF01494">
    <property type="entry name" value="FAD_binding_3"/>
    <property type="match status" value="1"/>
</dbReference>
<evidence type="ECO:0000313" key="6">
    <source>
        <dbReference type="Proteomes" id="UP000799444"/>
    </source>
</evidence>
<dbReference type="InterPro" id="IPR002938">
    <property type="entry name" value="FAD-bd"/>
</dbReference>
<dbReference type="OrthoDB" id="417877at2759"/>
<keyword evidence="1" id="KW-0285">Flavoprotein</keyword>
<dbReference type="EMBL" id="ML996118">
    <property type="protein sequence ID" value="KAF2737215.1"/>
    <property type="molecule type" value="Genomic_DNA"/>
</dbReference>
<comment type="caution">
    <text evidence="5">The sequence shown here is derived from an EMBL/GenBank/DDBJ whole genome shotgun (WGS) entry which is preliminary data.</text>
</comment>
<protein>
    <submittedName>
        <fullName evidence="5">Mannitol 1-phosphate dehydrogenase 2</fullName>
    </submittedName>
</protein>
<evidence type="ECO:0000259" key="4">
    <source>
        <dbReference type="Pfam" id="PF01494"/>
    </source>
</evidence>
<dbReference type="SUPFAM" id="SSF51905">
    <property type="entry name" value="FAD/NAD(P)-binding domain"/>
    <property type="match status" value="1"/>
</dbReference>
<dbReference type="GO" id="GO:0071949">
    <property type="term" value="F:FAD binding"/>
    <property type="evidence" value="ECO:0007669"/>
    <property type="project" value="InterPro"/>
</dbReference>
<dbReference type="SUPFAM" id="SSF54373">
    <property type="entry name" value="FAD-linked reductases, C-terminal domain"/>
    <property type="match status" value="1"/>
</dbReference>